<feature type="binding site" evidence="17">
    <location>
        <begin position="115"/>
        <end position="121"/>
    </location>
    <ligand>
        <name>ATP</name>
        <dbReference type="ChEBI" id="CHEBI:30616"/>
    </ligand>
</feature>
<comment type="function">
    <text evidence="1 17 18">Cell wall formation. Catalyzes the addition of glutamate to the nucleotide precursor UDP-N-acetylmuramoyl-L-alanine (UMA).</text>
</comment>
<evidence type="ECO:0000256" key="14">
    <source>
        <dbReference type="ARBA" id="ARBA00030398"/>
    </source>
</evidence>
<dbReference type="eggNOG" id="COG0771">
    <property type="taxonomic scope" value="Bacteria"/>
</dbReference>
<comment type="catalytic activity">
    <reaction evidence="16 17 18">
        <text>UDP-N-acetyl-alpha-D-muramoyl-L-alanine + D-glutamate + ATP = UDP-N-acetyl-alpha-D-muramoyl-L-alanyl-D-glutamate + ADP + phosphate + H(+)</text>
        <dbReference type="Rhea" id="RHEA:16429"/>
        <dbReference type="ChEBI" id="CHEBI:15378"/>
        <dbReference type="ChEBI" id="CHEBI:29986"/>
        <dbReference type="ChEBI" id="CHEBI:30616"/>
        <dbReference type="ChEBI" id="CHEBI:43474"/>
        <dbReference type="ChEBI" id="CHEBI:83898"/>
        <dbReference type="ChEBI" id="CHEBI:83900"/>
        <dbReference type="ChEBI" id="CHEBI:456216"/>
        <dbReference type="EC" id="6.3.2.9"/>
    </reaction>
</comment>
<dbReference type="Pfam" id="PF08245">
    <property type="entry name" value="Mur_ligase_M"/>
    <property type="match status" value="1"/>
</dbReference>
<keyword evidence="22" id="KW-1185">Reference proteome</keyword>
<dbReference type="InterPro" id="IPR005762">
    <property type="entry name" value="MurD"/>
</dbReference>
<evidence type="ECO:0000256" key="3">
    <source>
        <dbReference type="ARBA" id="ARBA00004752"/>
    </source>
</evidence>
<evidence type="ECO:0000256" key="9">
    <source>
        <dbReference type="ARBA" id="ARBA00022741"/>
    </source>
</evidence>
<evidence type="ECO:0000256" key="13">
    <source>
        <dbReference type="ARBA" id="ARBA00023316"/>
    </source>
</evidence>
<dbReference type="GO" id="GO:0005737">
    <property type="term" value="C:cytoplasm"/>
    <property type="evidence" value="ECO:0007669"/>
    <property type="project" value="UniProtKB-SubCell"/>
</dbReference>
<dbReference type="InterPro" id="IPR036615">
    <property type="entry name" value="Mur_ligase_C_dom_sf"/>
</dbReference>
<keyword evidence="12 17" id="KW-0573">Peptidoglycan synthesis</keyword>
<dbReference type="UniPathway" id="UPA00219"/>
<evidence type="ECO:0000256" key="6">
    <source>
        <dbReference type="ARBA" id="ARBA00015655"/>
    </source>
</evidence>
<evidence type="ECO:0000256" key="15">
    <source>
        <dbReference type="ARBA" id="ARBA00032324"/>
    </source>
</evidence>
<keyword evidence="9 17" id="KW-0547">Nucleotide-binding</keyword>
<proteinExistence type="inferred from homology"/>
<dbReference type="HAMAP" id="MF_00639">
    <property type="entry name" value="MurD"/>
    <property type="match status" value="1"/>
</dbReference>
<evidence type="ECO:0000256" key="7">
    <source>
        <dbReference type="ARBA" id="ARBA00022490"/>
    </source>
</evidence>
<dbReference type="SUPFAM" id="SSF53244">
    <property type="entry name" value="MurD-like peptide ligases, peptide-binding domain"/>
    <property type="match status" value="1"/>
</dbReference>
<keyword evidence="8 17" id="KW-0436">Ligase</keyword>
<organism evidence="21 22">
    <name type="scientific">Tumebacillus flagellatus</name>
    <dbReference type="NCBI Taxonomy" id="1157490"/>
    <lineage>
        <taxon>Bacteria</taxon>
        <taxon>Bacillati</taxon>
        <taxon>Bacillota</taxon>
        <taxon>Bacilli</taxon>
        <taxon>Bacillales</taxon>
        <taxon>Alicyclobacillaceae</taxon>
        <taxon>Tumebacillus</taxon>
    </lineage>
</organism>
<dbReference type="Pfam" id="PF02875">
    <property type="entry name" value="Mur_ligase_C"/>
    <property type="match status" value="1"/>
</dbReference>
<evidence type="ECO:0000256" key="5">
    <source>
        <dbReference type="ARBA" id="ARBA00012212"/>
    </source>
</evidence>
<comment type="similarity">
    <text evidence="4 17">Belongs to the MurCDEF family.</text>
</comment>
<dbReference type="PANTHER" id="PTHR43692:SF1">
    <property type="entry name" value="UDP-N-ACETYLMURAMOYLALANINE--D-GLUTAMATE LIGASE"/>
    <property type="match status" value="1"/>
</dbReference>
<comment type="caution">
    <text evidence="21">The sequence shown here is derived from an EMBL/GenBank/DDBJ whole genome shotgun (WGS) entry which is preliminary data.</text>
</comment>
<dbReference type="Pfam" id="PF21799">
    <property type="entry name" value="MurD-like_N"/>
    <property type="match status" value="1"/>
</dbReference>
<dbReference type="AlphaFoldDB" id="A0A074LM59"/>
<dbReference type="InterPro" id="IPR013221">
    <property type="entry name" value="Mur_ligase_cen"/>
</dbReference>
<comment type="subcellular location">
    <subcellularLocation>
        <location evidence="2 17 18">Cytoplasm</location>
    </subcellularLocation>
</comment>
<gene>
    <name evidence="17 21" type="primary">murD</name>
    <name evidence="21" type="ORF">EL26_10830</name>
</gene>
<evidence type="ECO:0000256" key="8">
    <source>
        <dbReference type="ARBA" id="ARBA00022598"/>
    </source>
</evidence>
<keyword evidence="11 17" id="KW-0133">Cell shape</keyword>
<dbReference type="NCBIfam" id="TIGR01087">
    <property type="entry name" value="murD"/>
    <property type="match status" value="1"/>
</dbReference>
<feature type="domain" description="Mur ligase central" evidence="20">
    <location>
        <begin position="113"/>
        <end position="290"/>
    </location>
</feature>
<dbReference type="GO" id="GO:0071555">
    <property type="term" value="P:cell wall organization"/>
    <property type="evidence" value="ECO:0007669"/>
    <property type="project" value="UniProtKB-KW"/>
</dbReference>
<dbReference type="GO" id="GO:0008764">
    <property type="term" value="F:UDP-N-acetylmuramoylalanine-D-glutamate ligase activity"/>
    <property type="evidence" value="ECO:0007669"/>
    <property type="project" value="UniProtKB-UniRule"/>
</dbReference>
<dbReference type="Proteomes" id="UP000027931">
    <property type="component" value="Unassembled WGS sequence"/>
</dbReference>
<evidence type="ECO:0000256" key="10">
    <source>
        <dbReference type="ARBA" id="ARBA00022840"/>
    </source>
</evidence>
<dbReference type="GO" id="GO:0051301">
    <property type="term" value="P:cell division"/>
    <property type="evidence" value="ECO:0007669"/>
    <property type="project" value="UniProtKB-KW"/>
</dbReference>
<keyword evidence="17 18" id="KW-0131">Cell cycle</keyword>
<feature type="domain" description="Mur ligase C-terminal" evidence="19">
    <location>
        <begin position="313"/>
        <end position="425"/>
    </location>
</feature>
<sequence length="448" mass="47515">MEYTGKKVLVLGLARSGAAAARLLQKLGAEVTVNDQKDLREDPLAAELQALGINVIGGGHPEGIVHPGLALVVKNPGIPYKAAPVRQALTLGIPVVTEVELAYEVAKAPVIGITGSNGKTTTTTLVGKMLEAADLHPVVAGNIGLALSEVAETVTADQWLVAELSSFQLMGTQAFRPKIGALLNLYSAHLDYHGTMEEYRDAKFRLFANQTEGDTAVLNWDQEEVRLAAQTTQARLVWFSTSEVLEEGVFVQDGHIHAILNGKNLPLLPVSEVGLAGVHNLQNVLAAAAICLAAGAPAEAVVEVARTFRGVEHRTEYVATKSGVDFYNDSKATNAAAATQAITAFPSVVLIAGGLDRGMDFHELVPVFEKHVKHVVAIGQAADRFLHVANLAGKTAEKTDSLEAAVRLAAERAEVGDTVLLSPACASWDMFGSFEERGSMFKKAVHTL</sequence>
<evidence type="ECO:0000313" key="22">
    <source>
        <dbReference type="Proteomes" id="UP000027931"/>
    </source>
</evidence>
<keyword evidence="17 18" id="KW-0132">Cell division</keyword>
<dbReference type="SUPFAM" id="SSF53623">
    <property type="entry name" value="MurD-like peptide ligases, catalytic domain"/>
    <property type="match status" value="1"/>
</dbReference>
<accession>A0A074LM59</accession>
<dbReference type="PANTHER" id="PTHR43692">
    <property type="entry name" value="UDP-N-ACETYLMURAMOYLALANINE--D-GLUTAMATE LIGASE"/>
    <property type="match status" value="1"/>
</dbReference>
<evidence type="ECO:0000256" key="4">
    <source>
        <dbReference type="ARBA" id="ARBA00010416"/>
    </source>
</evidence>
<evidence type="ECO:0000256" key="11">
    <source>
        <dbReference type="ARBA" id="ARBA00022960"/>
    </source>
</evidence>
<evidence type="ECO:0000313" key="21">
    <source>
        <dbReference type="EMBL" id="KEO83181.1"/>
    </source>
</evidence>
<evidence type="ECO:0000256" key="2">
    <source>
        <dbReference type="ARBA" id="ARBA00004496"/>
    </source>
</evidence>
<keyword evidence="7 17" id="KW-0963">Cytoplasm</keyword>
<evidence type="ECO:0000256" key="1">
    <source>
        <dbReference type="ARBA" id="ARBA00002734"/>
    </source>
</evidence>
<dbReference type="STRING" id="1157490.EL26_10830"/>
<dbReference type="SUPFAM" id="SSF51984">
    <property type="entry name" value="MurCD N-terminal domain"/>
    <property type="match status" value="1"/>
</dbReference>
<evidence type="ECO:0000259" key="19">
    <source>
        <dbReference type="Pfam" id="PF02875"/>
    </source>
</evidence>
<evidence type="ECO:0000256" key="16">
    <source>
        <dbReference type="ARBA" id="ARBA00047632"/>
    </source>
</evidence>
<comment type="pathway">
    <text evidence="3 17 18">Cell wall biogenesis; peptidoglycan biosynthesis.</text>
</comment>
<dbReference type="GO" id="GO:0005524">
    <property type="term" value="F:ATP binding"/>
    <property type="evidence" value="ECO:0007669"/>
    <property type="project" value="UniProtKB-UniRule"/>
</dbReference>
<dbReference type="InterPro" id="IPR036565">
    <property type="entry name" value="Mur-like_cat_sf"/>
</dbReference>
<reference evidence="21 22" key="1">
    <citation type="journal article" date="2013" name="Int. J. Syst. Evol. Microbiol.">
        <title>Tumebacillus flagellatus sp. nov., an alpha-amylase/pullulanase-producing bacterium isolated from cassava wastewater.</title>
        <authorList>
            <person name="Wang Q."/>
            <person name="Xie N."/>
            <person name="Qin Y."/>
            <person name="Shen N."/>
            <person name="Zhu J."/>
            <person name="Mi H."/>
            <person name="Huang R."/>
        </authorList>
    </citation>
    <scope>NUCLEOTIDE SEQUENCE [LARGE SCALE GENOMIC DNA]</scope>
    <source>
        <strain evidence="21 22">GST4</strain>
    </source>
</reference>
<evidence type="ECO:0000256" key="17">
    <source>
        <dbReference type="HAMAP-Rule" id="MF_00639"/>
    </source>
</evidence>
<protein>
    <recommendedName>
        <fullName evidence="6 17">UDP-N-acetylmuramoylalanine--D-glutamate ligase</fullName>
        <ecNumber evidence="5 17">6.3.2.9</ecNumber>
    </recommendedName>
    <alternativeName>
        <fullName evidence="15 17">D-glutamic acid-adding enzyme</fullName>
    </alternativeName>
    <alternativeName>
        <fullName evidence="14 17">UDP-N-acetylmuramoyl-L-alanyl-D-glutamate synthetase</fullName>
    </alternativeName>
</protein>
<keyword evidence="10 17" id="KW-0067">ATP-binding</keyword>
<dbReference type="GO" id="GO:0009252">
    <property type="term" value="P:peptidoglycan biosynthetic process"/>
    <property type="evidence" value="ECO:0007669"/>
    <property type="project" value="UniProtKB-UniRule"/>
</dbReference>
<dbReference type="EMBL" id="JMIR01000013">
    <property type="protein sequence ID" value="KEO83181.1"/>
    <property type="molecule type" value="Genomic_DNA"/>
</dbReference>
<dbReference type="GO" id="GO:0008360">
    <property type="term" value="P:regulation of cell shape"/>
    <property type="evidence" value="ECO:0007669"/>
    <property type="project" value="UniProtKB-KW"/>
</dbReference>
<dbReference type="InterPro" id="IPR004101">
    <property type="entry name" value="Mur_ligase_C"/>
</dbReference>
<evidence type="ECO:0000256" key="12">
    <source>
        <dbReference type="ARBA" id="ARBA00022984"/>
    </source>
</evidence>
<evidence type="ECO:0000259" key="20">
    <source>
        <dbReference type="Pfam" id="PF08245"/>
    </source>
</evidence>
<evidence type="ECO:0000256" key="18">
    <source>
        <dbReference type="RuleBase" id="RU003664"/>
    </source>
</evidence>
<dbReference type="EC" id="6.3.2.9" evidence="5 17"/>
<dbReference type="Gene3D" id="3.40.1190.10">
    <property type="entry name" value="Mur-like, catalytic domain"/>
    <property type="match status" value="1"/>
</dbReference>
<keyword evidence="13 17" id="KW-0961">Cell wall biogenesis/degradation</keyword>
<dbReference type="Gene3D" id="3.40.50.720">
    <property type="entry name" value="NAD(P)-binding Rossmann-like Domain"/>
    <property type="match status" value="1"/>
</dbReference>
<name>A0A074LM59_9BACL</name>
<dbReference type="Gene3D" id="3.90.190.20">
    <property type="entry name" value="Mur ligase, C-terminal domain"/>
    <property type="match status" value="1"/>
</dbReference>